<feature type="compositionally biased region" description="Polar residues" evidence="1">
    <location>
        <begin position="175"/>
        <end position="184"/>
    </location>
</feature>
<dbReference type="eggNOG" id="arCOG06243">
    <property type="taxonomic scope" value="Archaea"/>
</dbReference>
<feature type="compositionally biased region" description="Low complexity" evidence="1">
    <location>
        <begin position="223"/>
        <end position="235"/>
    </location>
</feature>
<gene>
    <name evidence="2" type="ordered locus">Halru_1563</name>
</gene>
<evidence type="ECO:0000313" key="2">
    <source>
        <dbReference type="EMBL" id="AGB16170.1"/>
    </source>
</evidence>
<protein>
    <submittedName>
        <fullName evidence="2">Uncharacterized protein</fullName>
    </submittedName>
</protein>
<dbReference type="RefSeq" id="WP_015300811.1">
    <property type="nucleotide sequence ID" value="NC_019964.1"/>
</dbReference>
<dbReference type="HOGENOM" id="CLU_859451_0_0_2"/>
<feature type="compositionally biased region" description="Polar residues" evidence="1">
    <location>
        <begin position="142"/>
        <end position="152"/>
    </location>
</feature>
<feature type="compositionally biased region" description="Acidic residues" evidence="1">
    <location>
        <begin position="313"/>
        <end position="323"/>
    </location>
</feature>
<evidence type="ECO:0000256" key="1">
    <source>
        <dbReference type="SAM" id="MobiDB-lite"/>
    </source>
</evidence>
<dbReference type="InterPro" id="IPR055969">
    <property type="entry name" value="DUF7547"/>
</dbReference>
<dbReference type="KEGG" id="hru:Halru_1563"/>
<dbReference type="EMBL" id="CP003050">
    <property type="protein sequence ID" value="AGB16170.1"/>
    <property type="molecule type" value="Genomic_DNA"/>
</dbReference>
<feature type="compositionally biased region" description="Acidic residues" evidence="1">
    <location>
        <begin position="247"/>
        <end position="264"/>
    </location>
</feature>
<dbReference type="Proteomes" id="UP000010846">
    <property type="component" value="Chromosome"/>
</dbReference>
<feature type="compositionally biased region" description="Acidic residues" evidence="1">
    <location>
        <begin position="160"/>
        <end position="171"/>
    </location>
</feature>
<dbReference type="AlphaFoldDB" id="L0I981"/>
<feature type="compositionally biased region" description="Basic and acidic residues" evidence="1">
    <location>
        <begin position="185"/>
        <end position="199"/>
    </location>
</feature>
<accession>L0I981</accession>
<feature type="compositionally biased region" description="Acidic residues" evidence="1">
    <location>
        <begin position="281"/>
        <end position="290"/>
    </location>
</feature>
<name>L0I981_HALRX</name>
<reference evidence="2" key="1">
    <citation type="submission" date="2011-09" db="EMBL/GenBank/DDBJ databases">
        <title>Complete sequence of Halovivax ruber XH-70.</title>
        <authorList>
            <consortium name="US DOE Joint Genome Institute"/>
            <person name="Lucas S."/>
            <person name="Han J."/>
            <person name="Lapidus A."/>
            <person name="Cheng J.-F."/>
            <person name="Goodwin L."/>
            <person name="Pitluck S."/>
            <person name="Peters L."/>
            <person name="Mikhailova N."/>
            <person name="Davenport K."/>
            <person name="Detter J.C."/>
            <person name="Han C."/>
            <person name="Tapia R."/>
            <person name="Land M."/>
            <person name="Hauser L."/>
            <person name="Kyrpides N."/>
            <person name="Ivanova N."/>
            <person name="Pagani I."/>
            <person name="Sproer C."/>
            <person name="Anderson I."/>
            <person name="Woyke T."/>
        </authorList>
    </citation>
    <scope>NUCLEOTIDE SEQUENCE</scope>
    <source>
        <strain evidence="2">XH-70</strain>
    </source>
</reference>
<feature type="region of interest" description="Disordered" evidence="1">
    <location>
        <begin position="137"/>
        <end position="323"/>
    </location>
</feature>
<dbReference type="Pfam" id="PF24414">
    <property type="entry name" value="DUF7547"/>
    <property type="match status" value="1"/>
</dbReference>
<keyword evidence="3" id="KW-1185">Reference proteome</keyword>
<feature type="compositionally biased region" description="Basic and acidic residues" evidence="1">
    <location>
        <begin position="208"/>
        <end position="222"/>
    </location>
</feature>
<evidence type="ECO:0000313" key="3">
    <source>
        <dbReference type="Proteomes" id="UP000010846"/>
    </source>
</evidence>
<proteinExistence type="predicted"/>
<dbReference type="GeneID" id="14376350"/>
<dbReference type="OrthoDB" id="157587at2157"/>
<sequence length="323" mass="34851">MSRDDRAAALEDLADAIRDLSDAIDERSRDRSISAPSMRDVLRVAGEQAIPTLITLLEAQIRALKAMQRGSRLVRRGNRAEDRIRSSIGEGRTRRPDADGMVDQLGTTIDAIQRRLGDTDEETQALLDRTRSIYEEIDRTIAPQTDDTTSQDDGFRIEIDEGDGDTTDSSEEVGGQSNTGSTKSAGDHVDVDAELRTLKDQYGTGTDPEPRESTDEAHDREQTGQPGQTDGPPGDSETGTNDKPAVDDESGTGSDSDDEGDSSDDGSNSREQPAPGRGDFDPADDDDPTDSDGSYAGEQDSAEQHSEKSTTETAEDEPDDVDQ</sequence>
<organism evidence="2 3">
    <name type="scientific">Halovivax ruber (strain DSM 18193 / JCM 13892 / XH-70)</name>
    <dbReference type="NCBI Taxonomy" id="797302"/>
    <lineage>
        <taxon>Archaea</taxon>
        <taxon>Methanobacteriati</taxon>
        <taxon>Methanobacteriota</taxon>
        <taxon>Stenosarchaea group</taxon>
        <taxon>Halobacteria</taxon>
        <taxon>Halobacteriales</taxon>
        <taxon>Natrialbaceae</taxon>
        <taxon>Halovivax</taxon>
    </lineage>
</organism>